<dbReference type="OrthoDB" id="40943at10239"/>
<dbReference type="RefSeq" id="YP_006908631.1">
    <property type="nucleotide sequence ID" value="NC_018875.1"/>
</dbReference>
<feature type="transmembrane region" description="Helical" evidence="1">
    <location>
        <begin position="57"/>
        <end position="79"/>
    </location>
</feature>
<name>K4ER74_9BBAC</name>
<dbReference type="EMBL" id="JN408834">
    <property type="protein sequence ID" value="AER41549.1"/>
    <property type="molecule type" value="Genomic_DNA"/>
</dbReference>
<evidence type="ECO:0000313" key="3">
    <source>
        <dbReference type="Proteomes" id="UP000201571"/>
    </source>
</evidence>
<accession>K4ER74</accession>
<evidence type="ECO:0000256" key="1">
    <source>
        <dbReference type="SAM" id="Phobius"/>
    </source>
</evidence>
<evidence type="ECO:0000313" key="2">
    <source>
        <dbReference type="EMBL" id="AER41549.1"/>
    </source>
</evidence>
<keyword evidence="1" id="KW-1133">Transmembrane helix</keyword>
<organism evidence="2 3">
    <name type="scientific">Epinotia aporema granulovirus</name>
    <dbReference type="NCBI Taxonomy" id="166056"/>
    <lineage>
        <taxon>Viruses</taxon>
        <taxon>Viruses incertae sedis</taxon>
        <taxon>Naldaviricetes</taxon>
        <taxon>Lefavirales</taxon>
        <taxon>Baculoviridae</taxon>
        <taxon>Betabaculovirus</taxon>
        <taxon>Betabaculovirus epaporemae</taxon>
    </lineage>
</organism>
<keyword evidence="1" id="KW-0812">Transmembrane</keyword>
<proteinExistence type="predicted"/>
<feature type="transmembrane region" description="Helical" evidence="1">
    <location>
        <begin position="12"/>
        <end position="37"/>
    </location>
</feature>
<dbReference type="Proteomes" id="UP000201571">
    <property type="component" value="Segment"/>
</dbReference>
<dbReference type="GeneID" id="13842643"/>
<keyword evidence="3" id="KW-1185">Reference proteome</keyword>
<keyword evidence="1" id="KW-0472">Membrane</keyword>
<dbReference type="KEGG" id="vg:13842643"/>
<protein>
    <submittedName>
        <fullName evidence="2">Uncharacterized protein</fullName>
    </submittedName>
</protein>
<reference evidence="2 3" key="1">
    <citation type="journal article" date="2012" name="BMC Genomics">
        <title>Genome of Epinotia aporema granulovirus (EpapGV), a polyorganotropic fast killing betabaculovirus with a novel thymidylate kinase gene.</title>
        <authorList>
            <person name="Ferrelli M.L."/>
            <person name="Salvador R."/>
            <person name="Biedma M.E."/>
            <person name="Berretta M.F."/>
            <person name="Haase S."/>
            <person name="Sciocco-Cap A."/>
            <person name="Ghiringhelli P.D."/>
            <person name="Romanowski V."/>
        </authorList>
    </citation>
    <scope>NUCLEOTIDE SEQUENCE [LARGE SCALE GENOMIC DNA]</scope>
</reference>
<sequence>MAHSISRNCLAIIFSASFLHSVCVVMKNILLLPMMIIGDLCIAAPIYNDSNYNVATLTVSATNCFLQFIEVMFLVCLACSRK</sequence>